<evidence type="ECO:0000256" key="4">
    <source>
        <dbReference type="ARBA" id="ARBA00023163"/>
    </source>
</evidence>
<feature type="domain" description="General transcription factor 3C polypeptide 1 winged-helix" evidence="8">
    <location>
        <begin position="1"/>
        <end position="112"/>
    </location>
</feature>
<evidence type="ECO:0000313" key="13">
    <source>
        <dbReference type="EMBL" id="KAI3936810.1"/>
    </source>
</evidence>
<dbReference type="Pfam" id="PF24101">
    <property type="entry name" value="WHD_GTF3C1"/>
    <property type="match status" value="1"/>
</dbReference>
<dbReference type="SUPFAM" id="SSF46785">
    <property type="entry name" value="Winged helix' DNA-binding domain"/>
    <property type="match status" value="1"/>
</dbReference>
<dbReference type="GO" id="GO:0000127">
    <property type="term" value="C:transcription factor TFIIIC complex"/>
    <property type="evidence" value="ECO:0007669"/>
    <property type="project" value="InterPro"/>
</dbReference>
<evidence type="ECO:0000256" key="1">
    <source>
        <dbReference type="ARBA" id="ARBA00004123"/>
    </source>
</evidence>
<feature type="domain" description="DUF7599" evidence="10">
    <location>
        <begin position="241"/>
        <end position="323"/>
    </location>
</feature>
<dbReference type="InterPro" id="IPR044210">
    <property type="entry name" value="Tfc3-like"/>
</dbReference>
<evidence type="ECO:0000259" key="9">
    <source>
        <dbReference type="Pfam" id="PF24101"/>
    </source>
</evidence>
<dbReference type="EMBL" id="JAJJMB010005871">
    <property type="protein sequence ID" value="KAI3936810.1"/>
    <property type="molecule type" value="Genomic_DNA"/>
</dbReference>
<feature type="compositionally biased region" description="Acidic residues" evidence="6">
    <location>
        <begin position="959"/>
        <end position="969"/>
    </location>
</feature>
<dbReference type="InterPro" id="IPR036390">
    <property type="entry name" value="WH_DNA-bd_sf"/>
</dbReference>
<comment type="subcellular location">
    <subcellularLocation>
        <location evidence="1">Nucleus</location>
    </subcellularLocation>
</comment>
<feature type="domain" description="DUF7646" evidence="11">
    <location>
        <begin position="341"/>
        <end position="423"/>
    </location>
</feature>
<feature type="compositionally biased region" description="Basic residues" evidence="6">
    <location>
        <begin position="924"/>
        <end position="943"/>
    </location>
</feature>
<feature type="domain" description="B-block binding subunit of TFIIIC" evidence="7">
    <location>
        <begin position="125"/>
        <end position="207"/>
    </location>
</feature>
<dbReference type="Gene3D" id="1.10.10.10">
    <property type="entry name" value="Winged helix-like DNA-binding domain superfamily/Winged helix DNA-binding domain"/>
    <property type="match status" value="1"/>
</dbReference>
<keyword evidence="5" id="KW-0539">Nucleus</keyword>
<dbReference type="InterPro" id="IPR035625">
    <property type="entry name" value="Tfc3-like_eWH"/>
</dbReference>
<dbReference type="GO" id="GO:0006384">
    <property type="term" value="P:transcription initiation at RNA polymerase III promoter"/>
    <property type="evidence" value="ECO:0007669"/>
    <property type="project" value="InterPro"/>
</dbReference>
<organism evidence="13 14">
    <name type="scientific">Papaver atlanticum</name>
    <dbReference type="NCBI Taxonomy" id="357466"/>
    <lineage>
        <taxon>Eukaryota</taxon>
        <taxon>Viridiplantae</taxon>
        <taxon>Streptophyta</taxon>
        <taxon>Embryophyta</taxon>
        <taxon>Tracheophyta</taxon>
        <taxon>Spermatophyta</taxon>
        <taxon>Magnoliopsida</taxon>
        <taxon>Ranunculales</taxon>
        <taxon>Papaveraceae</taxon>
        <taxon>Papaveroideae</taxon>
        <taxon>Papaver</taxon>
    </lineage>
</organism>
<evidence type="ECO:0000259" key="7">
    <source>
        <dbReference type="Pfam" id="PF04182"/>
    </source>
</evidence>
<accession>A0AAD4T5Q2</accession>
<dbReference type="InterPro" id="IPR056020">
    <property type="entry name" value="DUF7599"/>
</dbReference>
<dbReference type="CDD" id="cd16169">
    <property type="entry name" value="Tau138_eWH"/>
    <property type="match status" value="1"/>
</dbReference>
<keyword evidence="4" id="KW-0804">Transcription</keyword>
<evidence type="ECO:0000259" key="8">
    <source>
        <dbReference type="Pfam" id="PF23704"/>
    </source>
</evidence>
<dbReference type="Pfam" id="PF24658">
    <property type="entry name" value="DUF7647"/>
    <property type="match status" value="1"/>
</dbReference>
<protein>
    <recommendedName>
        <fullName evidence="15">B-block binding subunit of TFIIIC domain-containing protein</fullName>
    </recommendedName>
</protein>
<dbReference type="PANTHER" id="PTHR15180">
    <property type="entry name" value="GENERAL TRANSCRIPTION FACTOR 3C POLYPEPTIDE 1"/>
    <property type="match status" value="1"/>
</dbReference>
<feature type="domain" description="GTF3C1 extended winged-helix" evidence="9">
    <location>
        <begin position="552"/>
        <end position="660"/>
    </location>
</feature>
<dbReference type="InterPro" id="IPR056467">
    <property type="entry name" value="eWH_GTF3C1"/>
</dbReference>
<evidence type="ECO:0000259" key="11">
    <source>
        <dbReference type="Pfam" id="PF24657"/>
    </source>
</evidence>
<feature type="compositionally biased region" description="Basic and acidic residues" evidence="6">
    <location>
        <begin position="473"/>
        <end position="485"/>
    </location>
</feature>
<keyword evidence="2" id="KW-0597">Phosphoprotein</keyword>
<sequence length="1559" mass="173774">MDSIVSAALTEICSQGINGILLKDLWPTLQDTLSSSGLSLCDTSVKTTIYDRLVKMPGLEFKGSSTTVTKTSSSSSICNSSFGKNCCFQEAEKLGLRIVAAEHLRDSFVGLYDLKAADAGISVPQRRTLERLARARSAGVTQSQLAKEFGMKGNNIFYVVRNLECQGLVVRQSTMVRTKESAMEGESVSNNTSIVHTNLIYLHHYAKHLDAMESPKRAEESTSNGDATIGDHVIEDVLVMDYIPALKAVCDKLEVAKDKVLVVSDIKQALGYRGDRGHRAWRNICKRLKDAGLVEELNGEVNGKVGRCMQLLNFFNQKQFETKHAVCGADDFNSNQQVKCGNRGQVSAQIFELPIEHQLHDMIAAKGTKGITINEILKRLGLGNKRDYIRLLNMFSRFGCHLQSESHNKSKLYRVWTAGNFSYSSLSTLPSKLTDVADVVEPSSQSKKVPDHHDKSDEETLPLDSLTINEESAPEKVESEQKGREPFCSPGAKTENKRMVISGSHPDDFASSGGNAELDLVQNESNFVPSETPPSSNHSRVRSYQQYPCLTLTPASSQREQRLLERIQEEKFILLVELYKWLENLEKDKPTTLAKKTVTRALNKLQSEGHCKCIHVSVPVVTNCGHKRSTVVVLHKSVQLTPELKGQVYERLRSFDKLSRGQGLARRKNEESVPVLTGVNRIISKVTSDSQADKAKALRSNGFVHAKIVRAKLLHNFLWSYVSGSSDWDDALSSGGHGFDLKNPQSTCKLFALDLAIKAMPLEIFLQVGGSTLKFEDMESCKSPPDTQATGRLSCTIDVLQRLKLIRLVTDGQVEDSLHISLNFLLHILEERLPLSLGVNSSDLRPRIRHDFILSNKEAVDTYWKTLEYCNATADPSAAVHAFPGSAVHEVLRFSNDRKQSRLPRFQTDFNNHKPDSLPERGKCRSRKRKKRSKTKSSKHRKSVNQESGMLKSPLPESNCEDTEEEIASGEEMQNYGGKRLKRTKCHSLPGKFLKLNDGISVRRRAYESLAVANAVELLKLVFLSISTAPEVATLLAETLRRYSEHDLFAAFNYLRQKKFMVGGNGSQPFVLSQQFMQSVISSPFPVNTGKRASKFASWLCERENSLMEEEIHLNADLQCGGIFHLLALVSSGELSISPCLPEKGVGDVEEKRNSKRKTYEDEICNSDHVKGECCDRREKGFPGINVSLIRAIIPRIDCGEVWNNEKIHTGASRVHENEQSICTAMGIGGDGSFVSAKLNSRNDVGSSAASSVTVNESPWKAVADYDRVGPLYPEVFQNLHSAIIKSGDQGLKMLEISKVAAIRGEKMAELVVDVSQAFGLAMRVNGYDDVHVVDTSFRSKYFLSSADGRYPNVKSSPHRKRPRISDDNYLTTSQEYWQKDVTNMESDDVHKVTMLNLPEEVSQLSAEHQSHEVNVTFQATAQVEAVSSEWQRENSTCTMTMSDSHSFRPILPWINGDGTTNHIVYKGLTRRVLGMVMQNPGILENDLIQQMNTLNPQNCRKLLELMVLDNHLIVKKMYQTTSAGPPGTLLSLFCKKFKKSESICREHFFANPMSTSFL</sequence>
<evidence type="ECO:0000256" key="2">
    <source>
        <dbReference type="ARBA" id="ARBA00022553"/>
    </source>
</evidence>
<dbReference type="InterPro" id="IPR056428">
    <property type="entry name" value="WH_GTF3C1"/>
</dbReference>
<dbReference type="GO" id="GO:0005634">
    <property type="term" value="C:nucleus"/>
    <property type="evidence" value="ECO:0007669"/>
    <property type="project" value="UniProtKB-SubCell"/>
</dbReference>
<dbReference type="Pfam" id="PF24538">
    <property type="entry name" value="DUF7599"/>
    <property type="match status" value="1"/>
</dbReference>
<feature type="compositionally biased region" description="Basic and acidic residues" evidence="6">
    <location>
        <begin position="911"/>
        <end position="923"/>
    </location>
</feature>
<reference evidence="13" key="1">
    <citation type="submission" date="2022-04" db="EMBL/GenBank/DDBJ databases">
        <title>A functionally conserved STORR gene fusion in Papaver species that diverged 16.8 million years ago.</title>
        <authorList>
            <person name="Catania T."/>
        </authorList>
    </citation>
    <scope>NUCLEOTIDE SEQUENCE</scope>
    <source>
        <strain evidence="13">S-188037</strain>
    </source>
</reference>
<dbReference type="Pfam" id="PF04182">
    <property type="entry name" value="B-block_TFIIIC"/>
    <property type="match status" value="1"/>
</dbReference>
<dbReference type="Pfam" id="PF24657">
    <property type="entry name" value="DUF7646"/>
    <property type="match status" value="1"/>
</dbReference>
<evidence type="ECO:0000256" key="3">
    <source>
        <dbReference type="ARBA" id="ARBA00023125"/>
    </source>
</evidence>
<dbReference type="GO" id="GO:0042791">
    <property type="term" value="P:5S class rRNA transcription by RNA polymerase III"/>
    <property type="evidence" value="ECO:0007669"/>
    <property type="project" value="TreeGrafter"/>
</dbReference>
<dbReference type="GO" id="GO:0003677">
    <property type="term" value="F:DNA binding"/>
    <property type="evidence" value="ECO:0007669"/>
    <property type="project" value="UniProtKB-KW"/>
</dbReference>
<name>A0AAD4T5Q2_9MAGN</name>
<evidence type="ECO:0000256" key="6">
    <source>
        <dbReference type="SAM" id="MobiDB-lite"/>
    </source>
</evidence>
<feature type="compositionally biased region" description="Basic and acidic residues" evidence="6">
    <location>
        <begin position="448"/>
        <end position="458"/>
    </location>
</feature>
<evidence type="ECO:0000256" key="5">
    <source>
        <dbReference type="ARBA" id="ARBA00023242"/>
    </source>
</evidence>
<dbReference type="InterPro" id="IPR056064">
    <property type="entry name" value="DUF7647"/>
</dbReference>
<comment type="caution">
    <text evidence="13">The sequence shown here is derived from an EMBL/GenBank/DDBJ whole genome shotgun (WGS) entry which is preliminary data.</text>
</comment>
<dbReference type="Proteomes" id="UP001202328">
    <property type="component" value="Unassembled WGS sequence"/>
</dbReference>
<gene>
    <name evidence="13" type="ORF">MKW98_021672</name>
</gene>
<evidence type="ECO:0000259" key="10">
    <source>
        <dbReference type="Pfam" id="PF24538"/>
    </source>
</evidence>
<feature type="region of interest" description="Disordered" evidence="6">
    <location>
        <begin position="902"/>
        <end position="979"/>
    </location>
</feature>
<dbReference type="InterPro" id="IPR036388">
    <property type="entry name" value="WH-like_DNA-bd_sf"/>
</dbReference>
<dbReference type="PANTHER" id="PTHR15180:SF1">
    <property type="entry name" value="GENERAL TRANSCRIPTION FACTOR 3C POLYPEPTIDE 1"/>
    <property type="match status" value="1"/>
</dbReference>
<evidence type="ECO:0008006" key="15">
    <source>
        <dbReference type="Google" id="ProtNLM"/>
    </source>
</evidence>
<feature type="domain" description="DUF7647" evidence="12">
    <location>
        <begin position="743"/>
        <end position="894"/>
    </location>
</feature>
<dbReference type="InterPro" id="IPR056063">
    <property type="entry name" value="DUF7646"/>
</dbReference>
<evidence type="ECO:0000259" key="12">
    <source>
        <dbReference type="Pfam" id="PF24658"/>
    </source>
</evidence>
<feature type="region of interest" description="Disordered" evidence="6">
    <location>
        <begin position="440"/>
        <end position="495"/>
    </location>
</feature>
<keyword evidence="3" id="KW-0238">DNA-binding</keyword>
<dbReference type="Pfam" id="PF23704">
    <property type="entry name" value="WHD_GTF3C1_N"/>
    <property type="match status" value="1"/>
</dbReference>
<dbReference type="InterPro" id="IPR007309">
    <property type="entry name" value="TFIIIC_Bblock-bd"/>
</dbReference>
<evidence type="ECO:0000313" key="14">
    <source>
        <dbReference type="Proteomes" id="UP001202328"/>
    </source>
</evidence>
<proteinExistence type="predicted"/>
<keyword evidence="14" id="KW-1185">Reference proteome</keyword>